<dbReference type="PROSITE" id="PS51257">
    <property type="entry name" value="PROKAR_LIPOPROTEIN"/>
    <property type="match status" value="1"/>
</dbReference>
<protein>
    <submittedName>
        <fullName evidence="2">Uncharacterized protein</fullName>
    </submittedName>
</protein>
<evidence type="ECO:0000313" key="3">
    <source>
        <dbReference type="Proteomes" id="UP000665025"/>
    </source>
</evidence>
<gene>
    <name evidence="2" type="ORF">J5X90_19150</name>
</gene>
<feature type="coiled-coil region" evidence="1">
    <location>
        <begin position="674"/>
        <end position="701"/>
    </location>
</feature>
<evidence type="ECO:0000256" key="1">
    <source>
        <dbReference type="SAM" id="Coils"/>
    </source>
</evidence>
<keyword evidence="3" id="KW-1185">Reference proteome</keyword>
<organism evidence="2 3">
    <name type="scientific">Pseudoalteromonas viridis</name>
    <dbReference type="NCBI Taxonomy" id="339617"/>
    <lineage>
        <taxon>Bacteria</taxon>
        <taxon>Pseudomonadati</taxon>
        <taxon>Pseudomonadota</taxon>
        <taxon>Gammaproteobacteria</taxon>
        <taxon>Alteromonadales</taxon>
        <taxon>Pseudoalteromonadaceae</taxon>
        <taxon>Pseudoalteromonas</taxon>
    </lineage>
</organism>
<evidence type="ECO:0000313" key="2">
    <source>
        <dbReference type="EMBL" id="QTL37861.1"/>
    </source>
</evidence>
<keyword evidence="1" id="KW-0175">Coiled coil</keyword>
<reference evidence="2 3" key="1">
    <citation type="submission" date="2021-03" db="EMBL/GenBank/DDBJ databases">
        <title>Complete Genome of Pseudoalteromonas viridis Strain BBR56, a new biocontrol bacterial candidate.</title>
        <authorList>
            <person name="Handayani D.P."/>
            <person name="Isnansetyo A."/>
            <person name="Istiqomah I."/>
            <person name="Jumina J."/>
        </authorList>
    </citation>
    <scope>NUCLEOTIDE SEQUENCE [LARGE SCALE GENOMIC DNA]</scope>
    <source>
        <strain evidence="2 3">BBR56</strain>
    </source>
</reference>
<name>A0ABX7VD77_9GAMM</name>
<proteinExistence type="predicted"/>
<feature type="coiled-coil region" evidence="1">
    <location>
        <begin position="571"/>
        <end position="634"/>
    </location>
</feature>
<dbReference type="Proteomes" id="UP000665025">
    <property type="component" value="Chromosome 2"/>
</dbReference>
<dbReference type="EMBL" id="CP072426">
    <property type="protein sequence ID" value="QTL37861.1"/>
    <property type="molecule type" value="Genomic_DNA"/>
</dbReference>
<dbReference type="RefSeq" id="WP_209054030.1">
    <property type="nucleotide sequence ID" value="NZ_CP072426.1"/>
</dbReference>
<sequence>MNKFLACIFTLLLCTLSGCKSISSEGSMRIVVEQYNGPLSKTLEVQKAELSGTLSVADETLKILVREFHLSQCLLGCFGEGADKLAKQQCLMQQGVDGLVDLSQVFSLAQQILNLSAQISSQQCNPQNCNAEKALQIQLAKALDSEIDRLEGMAQVLVNIPQAQQLTTTGFDATAFKALTGKLAQSQANLQGQPLAQDKIKTSMTEISNLKGEYLVSAAGLSAVESLLGQSGSAMSFPYSTQKPPVLPNTVPLSEILPAHIVSQYPKLFARKPQALLGSEDKNRLQTSQEDELHRVCPVLSDVKTNMLAVLNYINLPLDPRDPLGKSIRFCASALYNKDEDVDSRYQACLNRIAKTGHMLRKGAEQWAATQMAILPKSKRVRIVVGRASVAAAELGNELVARADAIRHQENKGNNIEHAASLLPTSMYLRGASGTDYLNMVDWMEAYPDREGDSWQADDRTRMVERLITDANWDQVNTAFARGNGDVGMVFVKDDIGNWNLKSYDNDPSELLQSYKQVGTTLLNEAVSLAKGSSKLADLTANLSGITKLNQSANQIMLNGAAGGSAAQTTIETLEHELRKRLAEAANLQAQNEAQLNQAEQALSKELEAVKSALNDAENDYSQQQKRFAQVSKELIVAESNYETKKAQEERALEKRLKAQLQQSYDQDATIKAHQQAKAEAEVAKLEYDEAKQKVEAQTRVFNDTQLVFEKTSRIIKR</sequence>
<accession>A0ABX7VD77</accession>